<feature type="signal peptide" evidence="1">
    <location>
        <begin position="1"/>
        <end position="23"/>
    </location>
</feature>
<keyword evidence="1" id="KW-0732">Signal</keyword>
<evidence type="ECO:0000313" key="2">
    <source>
        <dbReference type="EMBL" id="HIS36930.1"/>
    </source>
</evidence>
<feature type="chain" id="PRO_5039259438" evidence="1">
    <location>
        <begin position="24"/>
        <end position="114"/>
    </location>
</feature>
<proteinExistence type="predicted"/>
<protein>
    <submittedName>
        <fullName evidence="2">Uncharacterized protein</fullName>
    </submittedName>
</protein>
<evidence type="ECO:0000313" key="3">
    <source>
        <dbReference type="Proteomes" id="UP000823928"/>
    </source>
</evidence>
<gene>
    <name evidence="2" type="ORF">IAC10_09940</name>
</gene>
<dbReference type="Proteomes" id="UP000823928">
    <property type="component" value="Unassembled WGS sequence"/>
</dbReference>
<reference evidence="2" key="1">
    <citation type="submission" date="2020-10" db="EMBL/GenBank/DDBJ databases">
        <authorList>
            <person name="Gilroy R."/>
        </authorList>
    </citation>
    <scope>NUCLEOTIDE SEQUENCE</scope>
    <source>
        <strain evidence="2">6276</strain>
    </source>
</reference>
<dbReference type="AlphaFoldDB" id="A0A9D1F0F8"/>
<sequence>MKKFLMYFGVMGLLLLPAQGAFAWQGIQSLNPLPYLGIGPNYSTFSLNPFKGFKNCNPCKKVEKCNPCVTGAAAPICPKCVKAFPKCNTCNKIIVPAQKIYVAEPQCPCMKNRY</sequence>
<comment type="caution">
    <text evidence="2">The sequence shown here is derived from an EMBL/GenBank/DDBJ whole genome shotgun (WGS) entry which is preliminary data.</text>
</comment>
<name>A0A9D1F0F8_9BACT</name>
<accession>A0A9D1F0F8</accession>
<reference evidence="2" key="2">
    <citation type="journal article" date="2021" name="PeerJ">
        <title>Extensive microbial diversity within the chicken gut microbiome revealed by metagenomics and culture.</title>
        <authorList>
            <person name="Gilroy R."/>
            <person name="Ravi A."/>
            <person name="Getino M."/>
            <person name="Pursley I."/>
            <person name="Horton D.L."/>
            <person name="Alikhan N.F."/>
            <person name="Baker D."/>
            <person name="Gharbi K."/>
            <person name="Hall N."/>
            <person name="Watson M."/>
            <person name="Adriaenssens E.M."/>
            <person name="Foster-Nyarko E."/>
            <person name="Jarju S."/>
            <person name="Secka A."/>
            <person name="Antonio M."/>
            <person name="Oren A."/>
            <person name="Chaudhuri R.R."/>
            <person name="La Ragione R."/>
            <person name="Hildebrand F."/>
            <person name="Pallen M.J."/>
        </authorList>
    </citation>
    <scope>NUCLEOTIDE SEQUENCE</scope>
    <source>
        <strain evidence="2">6276</strain>
    </source>
</reference>
<organism evidence="2 3">
    <name type="scientific">Candidatus Scatousia excrementigallinarum</name>
    <dbReference type="NCBI Taxonomy" id="2840935"/>
    <lineage>
        <taxon>Bacteria</taxon>
        <taxon>Candidatus Scatousia</taxon>
    </lineage>
</organism>
<evidence type="ECO:0000256" key="1">
    <source>
        <dbReference type="SAM" id="SignalP"/>
    </source>
</evidence>
<dbReference type="EMBL" id="DVIU01000197">
    <property type="protein sequence ID" value="HIS36930.1"/>
    <property type="molecule type" value="Genomic_DNA"/>
</dbReference>